<keyword evidence="1" id="KW-0732">Signal</keyword>
<comment type="caution">
    <text evidence="2">The sequence shown here is derived from an EMBL/GenBank/DDBJ whole genome shotgun (WGS) entry which is preliminary data.</text>
</comment>
<evidence type="ECO:0000313" key="2">
    <source>
        <dbReference type="EMBL" id="MBT2186833.1"/>
    </source>
</evidence>
<dbReference type="EMBL" id="JAHGAW010000004">
    <property type="protein sequence ID" value="MBT2186833.1"/>
    <property type="molecule type" value="Genomic_DNA"/>
</dbReference>
<dbReference type="InterPro" id="IPR006311">
    <property type="entry name" value="TAT_signal"/>
</dbReference>
<dbReference type="Proteomes" id="UP001138757">
    <property type="component" value="Unassembled WGS sequence"/>
</dbReference>
<feature type="signal peptide" evidence="1">
    <location>
        <begin position="1"/>
        <end position="36"/>
    </location>
</feature>
<keyword evidence="3" id="KW-1185">Reference proteome</keyword>
<dbReference type="PROSITE" id="PS51318">
    <property type="entry name" value="TAT"/>
    <property type="match status" value="1"/>
</dbReference>
<accession>A0A9X1DB88</accession>
<evidence type="ECO:0000313" key="3">
    <source>
        <dbReference type="Proteomes" id="UP001138757"/>
    </source>
</evidence>
<reference evidence="2" key="1">
    <citation type="submission" date="2021-05" db="EMBL/GenBank/DDBJ databases">
        <title>Genome of Sphingobium sp. strain.</title>
        <authorList>
            <person name="Fan R."/>
        </authorList>
    </citation>
    <scope>NUCLEOTIDE SEQUENCE</scope>
    <source>
        <strain evidence="2">H33</strain>
    </source>
</reference>
<protein>
    <recommendedName>
        <fullName evidence="4">Twin-arginine translocation signal domain-containing protein</fullName>
    </recommendedName>
</protein>
<dbReference type="AlphaFoldDB" id="A0A9X1DB88"/>
<sequence length="168" mass="17753">MSGMENDGIATRRSFLKSGAILAAPLGLAVPGAALAADDRAMRLARLEDEAAIRALHRDWLVRVNGRSVTADLCVSARAAACLGDEICGIIQDEDGVVEITANGERASGYYPCRIETESRMAAENTFAQMALAQGGGVTRTSEPRLLSVEYAKIADRWVIATVEAGTA</sequence>
<organism evidence="2 3">
    <name type="scientific">Sphingobium nicotianae</name>
    <dbReference type="NCBI Taxonomy" id="2782607"/>
    <lineage>
        <taxon>Bacteria</taxon>
        <taxon>Pseudomonadati</taxon>
        <taxon>Pseudomonadota</taxon>
        <taxon>Alphaproteobacteria</taxon>
        <taxon>Sphingomonadales</taxon>
        <taxon>Sphingomonadaceae</taxon>
        <taxon>Sphingobium</taxon>
    </lineage>
</organism>
<evidence type="ECO:0000256" key="1">
    <source>
        <dbReference type="SAM" id="SignalP"/>
    </source>
</evidence>
<evidence type="ECO:0008006" key="4">
    <source>
        <dbReference type="Google" id="ProtNLM"/>
    </source>
</evidence>
<feature type="chain" id="PRO_5040973648" description="Twin-arginine translocation signal domain-containing protein" evidence="1">
    <location>
        <begin position="37"/>
        <end position="168"/>
    </location>
</feature>
<name>A0A9X1DB88_9SPHN</name>
<gene>
    <name evidence="2" type="ORF">KK488_07700</name>
</gene>
<proteinExistence type="predicted"/>